<protein>
    <submittedName>
        <fullName evidence="3">Putative acetyltransferase</fullName>
    </submittedName>
</protein>
<dbReference type="PROSITE" id="PS51186">
    <property type="entry name" value="GNAT"/>
    <property type="match status" value="1"/>
</dbReference>
<sequence>MVHVLNAPTLYTYTGGSAPTLDELRARYTRQTIGHSPDGTQEWHNWILRKKPDNQAIGFVQATIMNNGHQAEVAWVIGEPWQGHGYASEAAQTLINHLRTTGVTTIQAHIHPSHTASATVARNAGLLPTDTFEDGEQLWQHPLDNTPQPPTRPH</sequence>
<dbReference type="SUPFAM" id="SSF55729">
    <property type="entry name" value="Acyl-CoA N-acyltransferases (Nat)"/>
    <property type="match status" value="1"/>
</dbReference>
<dbReference type="GO" id="GO:0016747">
    <property type="term" value="F:acyltransferase activity, transferring groups other than amino-acyl groups"/>
    <property type="evidence" value="ECO:0007669"/>
    <property type="project" value="InterPro"/>
</dbReference>
<dbReference type="PANTHER" id="PTHR43792">
    <property type="entry name" value="GNAT FAMILY, PUTATIVE (AFU_ORTHOLOGUE AFUA_3G00765)-RELATED-RELATED"/>
    <property type="match status" value="1"/>
</dbReference>
<evidence type="ECO:0000259" key="2">
    <source>
        <dbReference type="PROSITE" id="PS51186"/>
    </source>
</evidence>
<feature type="domain" description="N-acetyltransferase" evidence="2">
    <location>
        <begin position="8"/>
        <end position="144"/>
    </location>
</feature>
<dbReference type="Gene3D" id="3.40.630.30">
    <property type="match status" value="1"/>
</dbReference>
<dbReference type="InterPro" id="IPR000182">
    <property type="entry name" value="GNAT_dom"/>
</dbReference>
<dbReference type="EMBL" id="LT559118">
    <property type="protein sequence ID" value="SBO99587.1"/>
    <property type="molecule type" value="Genomic_DNA"/>
</dbReference>
<dbReference type="CDD" id="cd04301">
    <property type="entry name" value="NAT_SF"/>
    <property type="match status" value="1"/>
</dbReference>
<name>A0A1M4EL54_9ACTN</name>
<dbReference type="AlphaFoldDB" id="A0A1M4EL54"/>
<evidence type="ECO:0000313" key="3">
    <source>
        <dbReference type="EMBL" id="SBO99587.1"/>
    </source>
</evidence>
<evidence type="ECO:0000256" key="1">
    <source>
        <dbReference type="SAM" id="MobiDB-lite"/>
    </source>
</evidence>
<dbReference type="InterPro" id="IPR016181">
    <property type="entry name" value="Acyl_CoA_acyltransferase"/>
</dbReference>
<dbReference type="Pfam" id="PF13302">
    <property type="entry name" value="Acetyltransf_3"/>
    <property type="match status" value="1"/>
</dbReference>
<keyword evidence="3" id="KW-0808">Transferase</keyword>
<feature type="region of interest" description="Disordered" evidence="1">
    <location>
        <begin position="135"/>
        <end position="154"/>
    </location>
</feature>
<proteinExistence type="predicted"/>
<dbReference type="InterPro" id="IPR051531">
    <property type="entry name" value="N-acetyltransferase"/>
</dbReference>
<reference evidence="3" key="1">
    <citation type="submission" date="2016-04" db="EMBL/GenBank/DDBJ databases">
        <authorList>
            <person name="Evans L.H."/>
            <person name="Alamgir A."/>
            <person name="Owens N."/>
            <person name="Weber N.D."/>
            <person name="Virtaneva K."/>
            <person name="Barbian K."/>
            <person name="Babar A."/>
            <person name="Rosenke K."/>
        </authorList>
    </citation>
    <scope>NUCLEOTIDE SEQUENCE</scope>
    <source>
        <strain evidence="3">Nono1</strain>
    </source>
</reference>
<gene>
    <name evidence="3" type="ORF">BN4615_P9103</name>
</gene>
<accession>A0A1M4EL54</accession>
<organism evidence="3">
    <name type="scientific">Nonomuraea gerenzanensis</name>
    <dbReference type="NCBI Taxonomy" id="93944"/>
    <lineage>
        <taxon>Bacteria</taxon>
        <taxon>Bacillati</taxon>
        <taxon>Actinomycetota</taxon>
        <taxon>Actinomycetes</taxon>
        <taxon>Streptosporangiales</taxon>
        <taxon>Streptosporangiaceae</taxon>
        <taxon>Nonomuraea</taxon>
    </lineage>
</organism>